<reference evidence="3" key="2">
    <citation type="submission" date="2020-10" db="UniProtKB">
        <authorList>
            <consortium name="WormBaseParasite"/>
        </authorList>
    </citation>
    <scope>IDENTIFICATION</scope>
</reference>
<evidence type="ECO:0000313" key="3">
    <source>
        <dbReference type="WBParaSite" id="Pan_g23311.t1"/>
    </source>
</evidence>
<dbReference type="SUPFAM" id="SSF51197">
    <property type="entry name" value="Clavaminate synthase-like"/>
    <property type="match status" value="1"/>
</dbReference>
<accession>A0A7E4VQ66</accession>
<name>A0A7E4VQ66_PANRE</name>
<dbReference type="Gene3D" id="2.60.120.650">
    <property type="entry name" value="Cupin"/>
    <property type="match status" value="1"/>
</dbReference>
<reference evidence="2" key="1">
    <citation type="journal article" date="2013" name="Genetics">
        <title>The draft genome and transcriptome of Panagrellus redivivus are shaped by the harsh demands of a free-living lifestyle.</title>
        <authorList>
            <person name="Srinivasan J."/>
            <person name="Dillman A.R."/>
            <person name="Macchietto M.G."/>
            <person name="Heikkinen L."/>
            <person name="Lakso M."/>
            <person name="Fracchia K.M."/>
            <person name="Antoshechkin I."/>
            <person name="Mortazavi A."/>
            <person name="Wong G."/>
            <person name="Sternberg P.W."/>
        </authorList>
    </citation>
    <scope>NUCLEOTIDE SEQUENCE [LARGE SCALE GENOMIC DNA]</scope>
    <source>
        <strain evidence="2">MT8872</strain>
    </source>
</reference>
<evidence type="ECO:0000313" key="2">
    <source>
        <dbReference type="Proteomes" id="UP000492821"/>
    </source>
</evidence>
<dbReference type="InterPro" id="IPR003347">
    <property type="entry name" value="JmjC_dom"/>
</dbReference>
<keyword evidence="2" id="KW-1185">Reference proteome</keyword>
<feature type="domain" description="JmjC" evidence="1">
    <location>
        <begin position="412"/>
        <end position="552"/>
    </location>
</feature>
<sequence>MEFAINDGPWQLFSDAAALQTSSTSISLKRVHFRWLETSESLDADYDELNNIVRLRNFESISTDGGLWLLPWAMFALRSISPKASICADLPADSTDSDLEDTFRRAGFILHGGKAVFPMATTSFDHQNPETSPNIANALDKLVKTEELCGRSILQEQYQPYVWRHCIKEPTFWGIIRMGAEISKHFDAETVFGQEKRESPLPKEASLRLDTLLRRIHSICDDHMNNQPFADVPQQYRQIYAMAAYERAKLKLLEDKPLAALNILDDGILKGIQFDDRNLSKFASSISKKLLPLPPAINSNRPLESAFPIPDKLQWSVDVKTEVRPSLEAFYKHCVAAGKPMVIKGMVEAFPIFEFFDFDYLNNTHGHRKVPIELGSSYTDDDYSQEIVSIHEYLSKHVFSTTQSTAYLAQHALLDQLNLTDTVPVPDYAAMLPNSEESVADPTMNVFIGPSGTLSPLHCDPRPNFFCQIRGKKFVRLVDRKHVDRVPVDPESMNSNSSIADFENPDYEEFPELVGLETDDIVLEAGDCLFMPERYFHLMRSLTQSISISIWC</sequence>
<organism evidence="2 3">
    <name type="scientific">Panagrellus redivivus</name>
    <name type="common">Microworm</name>
    <dbReference type="NCBI Taxonomy" id="6233"/>
    <lineage>
        <taxon>Eukaryota</taxon>
        <taxon>Metazoa</taxon>
        <taxon>Ecdysozoa</taxon>
        <taxon>Nematoda</taxon>
        <taxon>Chromadorea</taxon>
        <taxon>Rhabditida</taxon>
        <taxon>Tylenchina</taxon>
        <taxon>Panagrolaimomorpha</taxon>
        <taxon>Panagrolaimoidea</taxon>
        <taxon>Panagrolaimidae</taxon>
        <taxon>Panagrellus</taxon>
    </lineage>
</organism>
<dbReference type="InterPro" id="IPR041667">
    <property type="entry name" value="Cupin_8"/>
</dbReference>
<dbReference type="Pfam" id="PF13621">
    <property type="entry name" value="Cupin_8"/>
    <property type="match status" value="1"/>
</dbReference>
<dbReference type="AlphaFoldDB" id="A0A7E4VQ66"/>
<dbReference type="PANTHER" id="PTHR12461">
    <property type="entry name" value="HYPOXIA-INDUCIBLE FACTOR 1 ALPHA INHIBITOR-RELATED"/>
    <property type="match status" value="1"/>
</dbReference>
<dbReference type="Proteomes" id="UP000492821">
    <property type="component" value="Unassembled WGS sequence"/>
</dbReference>
<evidence type="ECO:0000259" key="1">
    <source>
        <dbReference type="PROSITE" id="PS51184"/>
    </source>
</evidence>
<proteinExistence type="predicted"/>
<dbReference type="WBParaSite" id="Pan_g23311.t1">
    <property type="protein sequence ID" value="Pan_g23311.t1"/>
    <property type="gene ID" value="Pan_g23311"/>
</dbReference>
<dbReference type="PROSITE" id="PS51184">
    <property type="entry name" value="JMJC"/>
    <property type="match status" value="1"/>
</dbReference>
<dbReference type="PANTHER" id="PTHR12461:SF105">
    <property type="entry name" value="HYPOXIA-INDUCIBLE FACTOR 1-ALPHA INHIBITOR"/>
    <property type="match status" value="1"/>
</dbReference>
<protein>
    <submittedName>
        <fullName evidence="3">JmjC domain-containing protein</fullName>
    </submittedName>
</protein>